<dbReference type="InterPro" id="IPR048433">
    <property type="entry name" value="YNCE-like_beta-prop"/>
</dbReference>
<dbReference type="Pfam" id="PF09394">
    <property type="entry name" value="Inhibitor_I42"/>
    <property type="match status" value="1"/>
</dbReference>
<dbReference type="InterPro" id="IPR000601">
    <property type="entry name" value="PKD_dom"/>
</dbReference>
<dbReference type="NCBIfam" id="TIGR02276">
    <property type="entry name" value="beta_rpt_yvtn"/>
    <property type="match status" value="7"/>
</dbReference>
<dbReference type="InterPro" id="IPR013783">
    <property type="entry name" value="Ig-like_fold"/>
</dbReference>
<feature type="domain" description="PKD" evidence="5">
    <location>
        <begin position="369"/>
        <end position="421"/>
    </location>
</feature>
<dbReference type="PANTHER" id="PTHR36842:SF1">
    <property type="entry name" value="PROTEIN TOLB"/>
    <property type="match status" value="1"/>
</dbReference>
<dbReference type="Pfam" id="PF10282">
    <property type="entry name" value="Lactonase"/>
    <property type="match status" value="1"/>
</dbReference>
<dbReference type="SUPFAM" id="SSF82171">
    <property type="entry name" value="DPP6 N-terminal domain-like"/>
    <property type="match status" value="1"/>
</dbReference>
<feature type="compositionally biased region" description="Polar residues" evidence="4">
    <location>
        <begin position="1044"/>
        <end position="1062"/>
    </location>
</feature>
<evidence type="ECO:0000313" key="7">
    <source>
        <dbReference type="Proteomes" id="UP000033116"/>
    </source>
</evidence>
<dbReference type="PROSITE" id="PS50093">
    <property type="entry name" value="PKD"/>
    <property type="match status" value="1"/>
</dbReference>
<dbReference type="InterPro" id="IPR026371">
    <property type="entry name" value="PGF_CTERM"/>
</dbReference>
<dbReference type="InterPro" id="IPR035986">
    <property type="entry name" value="PKD_dom_sf"/>
</dbReference>
<dbReference type="Gene3D" id="2.60.40.10">
    <property type="entry name" value="Immunoglobulins"/>
    <property type="match status" value="1"/>
</dbReference>
<proteinExistence type="predicted"/>
<dbReference type="HOGENOM" id="CLU_009867_0_0_2"/>
<dbReference type="Pfam" id="PF18911">
    <property type="entry name" value="PKD_4"/>
    <property type="match status" value="1"/>
</dbReference>
<dbReference type="InterPro" id="IPR027618">
    <property type="entry name" value="Beta_prop_Msarc"/>
</dbReference>
<dbReference type="InterPro" id="IPR036331">
    <property type="entry name" value="Chagasin-like_sf"/>
</dbReference>
<dbReference type="InterPro" id="IPR022409">
    <property type="entry name" value="PKD/Chitinase_dom"/>
</dbReference>
<dbReference type="InterPro" id="IPR015943">
    <property type="entry name" value="WD40/YVTN_repeat-like_dom_sf"/>
</dbReference>
<keyword evidence="2" id="KW-0789">Thiol protease inhibitor</keyword>
<dbReference type="InterPro" id="IPR011042">
    <property type="entry name" value="6-blade_b-propeller_TolB-like"/>
</dbReference>
<dbReference type="PROSITE" id="PS51257">
    <property type="entry name" value="PROKAR_LIPOPROTEIN"/>
    <property type="match status" value="1"/>
</dbReference>
<accession>A0A0E3RAV7</accession>
<dbReference type="SUPFAM" id="SSF141066">
    <property type="entry name" value="ICP-like"/>
    <property type="match status" value="1"/>
</dbReference>
<evidence type="ECO:0000256" key="1">
    <source>
        <dbReference type="ARBA" id="ARBA00022690"/>
    </source>
</evidence>
<dbReference type="PANTHER" id="PTHR36842">
    <property type="entry name" value="PROTEIN TOLB HOMOLOG"/>
    <property type="match status" value="1"/>
</dbReference>
<sequence length="1090" mass="119503">MRNKGKLYSTALALIAFILVFLISISCMASTAFAESADGQLTLVETQITNNPSWKEDPVIYGDRIVWVDYREGKIQIYMYNLSTSNETQVVTTSSRQEDPRIYGNRIIWVDNRNDDYNIYMYDLLTSKETQITTNKSDQYFPAIYEDKIVWTDDRNGNQDIYMYDLSNSKETQITTNGSSQALPAIYGDKIVWQDQRNGNWDIYMYDLSNSKGSQITTNELDQHSPDVYKDRIFWEDERSSQIFNDIYMYDISTSTETQMAASKSIKTYYDIYENRIVWQDERNGNQDIYMYDLSTSNETQITTNGSSQLKPAIYGNRIVWQDSRNGNYEIYICTILEEKLEPIFPIANFTSNVTAGYAPLDVQFTDLSQNAVSRSWEFGDGDSSINQNPAHTYSASGVYTVNLTVSNVNGSVSKLGTINVLQPSVCAYVTNMGSKNVSVIDTFTNLVFATINVGHYPLGVVVNPNGTKVYVANMDGTVSIIDTSTNNVIGTIEVGNYPYGIAVNPDGTKVYAANYGSNNVSVIDTSTNTVTATVPVGVTPLGVAVSPDGKKVYVANYNSDNISVIDAATNKITDTVNVGDFPVGIAVNPDGTKVYVANINPFGSEMNYERMIGTVSVINATTNNVTATVKIGESPSGIAVNPTGTKVYVANYGSSNVSVIDTSTNTVMSIISVGNRPYGVAVNSDGTKVYVANQGSNNVSIIDTTTNNVIGTVNVGNSPIAFGQFIGGKSVIPDSNLSINVAQVIPELTEAENGKSINFKNGEIFYLILSENPGTPYSLQLKLSSGLTILSEKSIPRNPPLKIEKPGGTMGVVHIWKIKVNSENDQEIKGTYIQPVTREIARTYTVYLKIGNADDDDTDNGGSGGNGGGSPEPAKNIEVKELSQVFIINGKAVQFDFTKNATCVVYVGFDAKKTVGKTTTIVEQLKNKSTLVSNLTEGEVYKYFNVWAGNSGFASYENIENPTICFKVEKSWVQNKSIDQDSITLNRYTNKTWEQLPVSLSREDSKYLYFIADVPGFSFFAITGRPCASLEEAVTEIEPGNKLGNSDYNTGNTGSKAGNESNENENKGIPGFEMVCGIIGLLGVFLYRR</sequence>
<dbReference type="CDD" id="cd05819">
    <property type="entry name" value="NHL"/>
    <property type="match status" value="1"/>
</dbReference>
<dbReference type="Gene3D" id="2.60.40.2020">
    <property type="match status" value="1"/>
</dbReference>
<evidence type="ECO:0000256" key="4">
    <source>
        <dbReference type="SAM" id="MobiDB-lite"/>
    </source>
</evidence>
<dbReference type="Proteomes" id="UP000033116">
    <property type="component" value="Chromosome"/>
</dbReference>
<dbReference type="FunFam" id="2.60.40.10:FF:000270">
    <property type="entry name" value="Cell surface protein"/>
    <property type="match status" value="1"/>
</dbReference>
<dbReference type="Pfam" id="PF21783">
    <property type="entry name" value="YNCE"/>
    <property type="match status" value="1"/>
</dbReference>
<dbReference type="SUPFAM" id="SSF49299">
    <property type="entry name" value="PKD domain"/>
    <property type="match status" value="1"/>
</dbReference>
<evidence type="ECO:0000256" key="2">
    <source>
        <dbReference type="ARBA" id="ARBA00022704"/>
    </source>
</evidence>
<keyword evidence="1" id="KW-0646">Protease inhibitor</keyword>
<reference evidence="6 7" key="1">
    <citation type="submission" date="2014-07" db="EMBL/GenBank/DDBJ databases">
        <title>Methanogenic archaea and the global carbon cycle.</title>
        <authorList>
            <person name="Henriksen J.R."/>
            <person name="Luke J."/>
            <person name="Reinhart S."/>
            <person name="Benedict M.N."/>
            <person name="Youngblut N.D."/>
            <person name="Metcalf M.E."/>
            <person name="Whitaker R.J."/>
            <person name="Metcalf W.W."/>
        </authorList>
    </citation>
    <scope>NUCLEOTIDE SEQUENCE [LARGE SCALE GENOMIC DNA]</scope>
    <source>
        <strain evidence="6 7">SarPi</strain>
    </source>
</reference>
<organism evidence="6 7">
    <name type="scientific">Methanosarcina mazei SarPi</name>
    <dbReference type="NCBI Taxonomy" id="1434115"/>
    <lineage>
        <taxon>Archaea</taxon>
        <taxon>Methanobacteriati</taxon>
        <taxon>Methanobacteriota</taxon>
        <taxon>Stenosarchaea group</taxon>
        <taxon>Methanomicrobia</taxon>
        <taxon>Methanosarcinales</taxon>
        <taxon>Methanosarcinaceae</taxon>
        <taxon>Methanosarcina</taxon>
    </lineage>
</organism>
<evidence type="ECO:0000259" key="5">
    <source>
        <dbReference type="PROSITE" id="PS50093"/>
    </source>
</evidence>
<keyword evidence="3" id="KW-0732">Signal</keyword>
<dbReference type="InterPro" id="IPR018990">
    <property type="entry name" value="Prot_inh_I42_chagasin"/>
</dbReference>
<dbReference type="PATRIC" id="fig|1434115.4.peg.3626"/>
<dbReference type="Gene3D" id="2.120.10.30">
    <property type="entry name" value="TolB, C-terminal domain"/>
    <property type="match status" value="3"/>
</dbReference>
<dbReference type="SUPFAM" id="SSF50974">
    <property type="entry name" value="Nitrous oxide reductase, N-terminal domain"/>
    <property type="match status" value="1"/>
</dbReference>
<evidence type="ECO:0000313" key="6">
    <source>
        <dbReference type="EMBL" id="AKB62840.1"/>
    </source>
</evidence>
<dbReference type="NCBIfam" id="TIGR04213">
    <property type="entry name" value="PGF_pre_PGF"/>
    <property type="match status" value="1"/>
</dbReference>
<feature type="region of interest" description="Disordered" evidence="4">
    <location>
        <begin position="856"/>
        <end position="875"/>
    </location>
</feature>
<dbReference type="GO" id="GO:0004869">
    <property type="term" value="F:cysteine-type endopeptidase inhibitor activity"/>
    <property type="evidence" value="ECO:0007669"/>
    <property type="project" value="UniProtKB-KW"/>
</dbReference>
<dbReference type="EMBL" id="CP009511">
    <property type="protein sequence ID" value="AKB62840.1"/>
    <property type="molecule type" value="Genomic_DNA"/>
</dbReference>
<feature type="compositionally biased region" description="Gly residues" evidence="4">
    <location>
        <begin position="862"/>
        <end position="871"/>
    </location>
</feature>
<dbReference type="Pfam" id="PF18204">
    <property type="entry name" value="PGF-CTERM"/>
    <property type="match status" value="1"/>
</dbReference>
<dbReference type="InterPro" id="IPR011045">
    <property type="entry name" value="N2O_reductase_N"/>
</dbReference>
<dbReference type="NCBIfam" id="TIGR04275">
    <property type="entry name" value="beta_prop_Msarc"/>
    <property type="match status" value="7"/>
</dbReference>
<gene>
    <name evidence="6" type="ORF">MSMAP_2855</name>
</gene>
<dbReference type="CDD" id="cd00146">
    <property type="entry name" value="PKD"/>
    <property type="match status" value="1"/>
</dbReference>
<feature type="region of interest" description="Disordered" evidence="4">
    <location>
        <begin position="1042"/>
        <end position="1066"/>
    </location>
</feature>
<dbReference type="SUPFAM" id="SSF69304">
    <property type="entry name" value="Tricorn protease N-terminal domain"/>
    <property type="match status" value="1"/>
</dbReference>
<dbReference type="AlphaFoldDB" id="A0A0E3RAV7"/>
<dbReference type="InterPro" id="IPR026453">
    <property type="entry name" value="PGF_pre_PGF"/>
</dbReference>
<evidence type="ECO:0000256" key="3">
    <source>
        <dbReference type="ARBA" id="ARBA00022729"/>
    </source>
</evidence>
<name>A0A0E3RAV7_METMZ</name>
<dbReference type="SMART" id="SM00089">
    <property type="entry name" value="PKD"/>
    <property type="match status" value="1"/>
</dbReference>
<dbReference type="Gene3D" id="2.130.10.10">
    <property type="entry name" value="YVTN repeat-like/Quinoprotein amine dehydrogenase"/>
    <property type="match status" value="2"/>
</dbReference>
<dbReference type="InterPro" id="IPR011964">
    <property type="entry name" value="YVTN_b-propeller_repeat"/>
</dbReference>
<dbReference type="InterPro" id="IPR019405">
    <property type="entry name" value="Lactonase_7-beta_prop"/>
</dbReference>
<protein>
    <recommendedName>
        <fullName evidence="5">PKD domain-containing protein</fullName>
    </recommendedName>
</protein>